<dbReference type="Proteomes" id="UP000027138">
    <property type="component" value="Unassembled WGS sequence"/>
</dbReference>
<gene>
    <name evidence="2" type="ORF">JCGZ_06902</name>
</gene>
<keyword evidence="1" id="KW-0472">Membrane</keyword>
<dbReference type="AlphaFoldDB" id="A0A067L0R3"/>
<keyword evidence="1" id="KW-1133">Transmembrane helix</keyword>
<name>A0A067L0R3_JATCU</name>
<sequence length="105" mass="12222">MTHTRKKDWQFVDQRSKNTFEVVVSQVQSESQPKEGPANQAQLTLLRYAYKKLAVSRSSECMVSVHKHIFSLVTPAPIALLLHLAFRNKMMKILMLKFKRYLSNE</sequence>
<accession>A0A067L0R3</accession>
<feature type="transmembrane region" description="Helical" evidence="1">
    <location>
        <begin position="68"/>
        <end position="86"/>
    </location>
</feature>
<evidence type="ECO:0000313" key="3">
    <source>
        <dbReference type="Proteomes" id="UP000027138"/>
    </source>
</evidence>
<evidence type="ECO:0000256" key="1">
    <source>
        <dbReference type="SAM" id="Phobius"/>
    </source>
</evidence>
<organism evidence="2 3">
    <name type="scientific">Jatropha curcas</name>
    <name type="common">Barbados nut</name>
    <dbReference type="NCBI Taxonomy" id="180498"/>
    <lineage>
        <taxon>Eukaryota</taxon>
        <taxon>Viridiplantae</taxon>
        <taxon>Streptophyta</taxon>
        <taxon>Embryophyta</taxon>
        <taxon>Tracheophyta</taxon>
        <taxon>Spermatophyta</taxon>
        <taxon>Magnoliopsida</taxon>
        <taxon>eudicotyledons</taxon>
        <taxon>Gunneridae</taxon>
        <taxon>Pentapetalae</taxon>
        <taxon>rosids</taxon>
        <taxon>fabids</taxon>
        <taxon>Malpighiales</taxon>
        <taxon>Euphorbiaceae</taxon>
        <taxon>Crotonoideae</taxon>
        <taxon>Jatropheae</taxon>
        <taxon>Jatropha</taxon>
    </lineage>
</organism>
<reference evidence="2 3" key="1">
    <citation type="journal article" date="2014" name="PLoS ONE">
        <title>Global Analysis of Gene Expression Profiles in Physic Nut (Jatropha curcas L.) Seedlings Exposed to Salt Stress.</title>
        <authorList>
            <person name="Zhang L."/>
            <person name="Zhang C."/>
            <person name="Wu P."/>
            <person name="Chen Y."/>
            <person name="Li M."/>
            <person name="Jiang H."/>
            <person name="Wu G."/>
        </authorList>
    </citation>
    <scope>NUCLEOTIDE SEQUENCE [LARGE SCALE GENOMIC DNA]</scope>
    <source>
        <strain evidence="3">cv. GZQX0401</strain>
        <tissue evidence="2">Young leaves</tissue>
    </source>
</reference>
<dbReference type="EMBL" id="KK914388">
    <property type="protein sequence ID" value="KDP37674.1"/>
    <property type="molecule type" value="Genomic_DNA"/>
</dbReference>
<protein>
    <submittedName>
        <fullName evidence="2">Uncharacterized protein</fullName>
    </submittedName>
</protein>
<keyword evidence="1" id="KW-0812">Transmembrane</keyword>
<proteinExistence type="predicted"/>
<evidence type="ECO:0000313" key="2">
    <source>
        <dbReference type="EMBL" id="KDP37674.1"/>
    </source>
</evidence>
<keyword evidence="3" id="KW-1185">Reference proteome</keyword>